<evidence type="ECO:0000313" key="2">
    <source>
        <dbReference type="Proteomes" id="UP000600918"/>
    </source>
</evidence>
<reference evidence="1" key="1">
    <citation type="journal article" date="2020" name="G3 (Bethesda)">
        <title>High-Quality Assemblies for Three Invasive Social Wasps from the &lt;i&gt;Vespula&lt;/i&gt; Genus.</title>
        <authorList>
            <person name="Harrop T.W.R."/>
            <person name="Guhlin J."/>
            <person name="McLaughlin G.M."/>
            <person name="Permina E."/>
            <person name="Stockwell P."/>
            <person name="Gilligan J."/>
            <person name="Le Lec M.F."/>
            <person name="Gruber M.A.M."/>
            <person name="Quinn O."/>
            <person name="Lovegrove M."/>
            <person name="Duncan E.J."/>
            <person name="Remnant E.J."/>
            <person name="Van Eeckhoven J."/>
            <person name="Graham B."/>
            <person name="Knapp R.A."/>
            <person name="Langford K.W."/>
            <person name="Kronenberg Z."/>
            <person name="Press M.O."/>
            <person name="Eacker S.M."/>
            <person name="Wilson-Rankin E.E."/>
            <person name="Purcell J."/>
            <person name="Lester P.J."/>
            <person name="Dearden P.K."/>
        </authorList>
    </citation>
    <scope>NUCLEOTIDE SEQUENCE</scope>
    <source>
        <strain evidence="1">Volc-1</strain>
    </source>
</reference>
<proteinExistence type="predicted"/>
<dbReference type="Proteomes" id="UP000600918">
    <property type="component" value="Unassembled WGS sequence"/>
</dbReference>
<protein>
    <submittedName>
        <fullName evidence="1">Uncharacterized protein</fullName>
    </submittedName>
</protein>
<dbReference type="AlphaFoldDB" id="A0A834NQD6"/>
<evidence type="ECO:0000313" key="1">
    <source>
        <dbReference type="EMBL" id="KAF7415415.1"/>
    </source>
</evidence>
<name>A0A834NQD6_VESPE</name>
<accession>A0A834NQD6</accession>
<sequence>MGGSILGIVMKVSPWRNYTEAQDRYHRFEMDTVDESHPEEGVAEESPCLKLLLRDLRSDPLVILYLALTWHILA</sequence>
<dbReference type="EMBL" id="JACSDY010000011">
    <property type="protein sequence ID" value="KAF7415415.1"/>
    <property type="molecule type" value="Genomic_DNA"/>
</dbReference>
<gene>
    <name evidence="1" type="ORF">H0235_012007</name>
</gene>
<comment type="caution">
    <text evidence="1">The sequence shown here is derived from an EMBL/GenBank/DDBJ whole genome shotgun (WGS) entry which is preliminary data.</text>
</comment>
<organism evidence="1 2">
    <name type="scientific">Vespula pensylvanica</name>
    <name type="common">Western yellow jacket</name>
    <name type="synonym">Wasp</name>
    <dbReference type="NCBI Taxonomy" id="30213"/>
    <lineage>
        <taxon>Eukaryota</taxon>
        <taxon>Metazoa</taxon>
        <taxon>Ecdysozoa</taxon>
        <taxon>Arthropoda</taxon>
        <taxon>Hexapoda</taxon>
        <taxon>Insecta</taxon>
        <taxon>Pterygota</taxon>
        <taxon>Neoptera</taxon>
        <taxon>Endopterygota</taxon>
        <taxon>Hymenoptera</taxon>
        <taxon>Apocrita</taxon>
        <taxon>Aculeata</taxon>
        <taxon>Vespoidea</taxon>
        <taxon>Vespidae</taxon>
        <taxon>Vespinae</taxon>
        <taxon>Vespula</taxon>
    </lineage>
</organism>
<keyword evidence="2" id="KW-1185">Reference proteome</keyword>